<comment type="caution">
    <text evidence="1">The sequence shown here is derived from an EMBL/GenBank/DDBJ whole genome shotgun (WGS) entry which is preliminary data.</text>
</comment>
<organism evidence="1 2">
    <name type="scientific">Pseudomonas imrae</name>
    <dbReference type="NCBI Taxonomy" id="2992837"/>
    <lineage>
        <taxon>Bacteria</taxon>
        <taxon>Pseudomonadati</taxon>
        <taxon>Pseudomonadota</taxon>
        <taxon>Gammaproteobacteria</taxon>
        <taxon>Pseudomonadales</taxon>
        <taxon>Pseudomonadaceae</taxon>
        <taxon>Pseudomonas</taxon>
    </lineage>
</organism>
<gene>
    <name evidence="1" type="ORF">OOJ96_00240</name>
</gene>
<keyword evidence="2" id="KW-1185">Reference proteome</keyword>
<accession>A0ACC7P753</accession>
<sequence>MSLSEIETLRRLRRHRADRAERTLREAKRAQRALQDQVQQAHAALEQTRQQQAQKTAELVSKHQGQVVSLKDLNAWGNQERSLLAGTAREEGQLRGLYQQQERQVTQVDTAQRQVTQCLREVEKLKELAQLLAQEEI</sequence>
<dbReference type="Proteomes" id="UP001637618">
    <property type="component" value="Unassembled WGS sequence"/>
</dbReference>
<protein>
    <submittedName>
        <fullName evidence="1">Type III secretion protein</fullName>
    </submittedName>
</protein>
<name>A0ACC7P753_9PSED</name>
<evidence type="ECO:0000313" key="1">
    <source>
        <dbReference type="EMBL" id="MFO2475835.1"/>
    </source>
</evidence>
<evidence type="ECO:0000313" key="2">
    <source>
        <dbReference type="Proteomes" id="UP001637618"/>
    </source>
</evidence>
<reference evidence="1" key="1">
    <citation type="submission" date="2022-11" db="EMBL/GenBank/DDBJ databases">
        <title>Draft genome sequences of strains of Pseudomonas imrae sp. nov.</title>
        <authorList>
            <person name="Salva Serra F."/>
            <person name="Nimje P."/>
            <person name="Moore E.R.B."/>
            <person name="Marathe N.P."/>
        </authorList>
    </citation>
    <scope>NUCLEOTIDE SEQUENCE</scope>
    <source>
        <strain evidence="1">15FMM2</strain>
    </source>
</reference>
<proteinExistence type="predicted"/>
<dbReference type="EMBL" id="JAPEQY010000001">
    <property type="protein sequence ID" value="MFO2475835.1"/>
    <property type="molecule type" value="Genomic_DNA"/>
</dbReference>